<evidence type="ECO:0000313" key="3">
    <source>
        <dbReference type="Proteomes" id="UP000298652"/>
    </source>
</evidence>
<dbReference type="OMA" id="ATQPYVE"/>
<proteinExistence type="predicted"/>
<evidence type="ECO:0000256" key="1">
    <source>
        <dbReference type="SAM" id="MobiDB-lite"/>
    </source>
</evidence>
<keyword evidence="3" id="KW-1185">Reference proteome</keyword>
<feature type="compositionally biased region" description="Basic residues" evidence="1">
    <location>
        <begin position="129"/>
        <end position="138"/>
    </location>
</feature>
<gene>
    <name evidence="2" type="ORF">SEVIR_4G217200v2</name>
</gene>
<feature type="region of interest" description="Disordered" evidence="1">
    <location>
        <begin position="105"/>
        <end position="138"/>
    </location>
</feature>
<name>A0A4U6UZT9_SETVI</name>
<protein>
    <submittedName>
        <fullName evidence="2">Uncharacterized protein</fullName>
    </submittedName>
</protein>
<evidence type="ECO:0000313" key="2">
    <source>
        <dbReference type="EMBL" id="TKW22260.1"/>
    </source>
</evidence>
<dbReference type="AlphaFoldDB" id="A0A4U6UZT9"/>
<reference evidence="2" key="1">
    <citation type="submission" date="2019-03" db="EMBL/GenBank/DDBJ databases">
        <title>WGS assembly of Setaria viridis.</title>
        <authorList>
            <person name="Huang P."/>
            <person name="Jenkins J."/>
            <person name="Grimwood J."/>
            <person name="Barry K."/>
            <person name="Healey A."/>
            <person name="Mamidi S."/>
            <person name="Sreedasyam A."/>
            <person name="Shu S."/>
            <person name="Feldman M."/>
            <person name="Wu J."/>
            <person name="Yu Y."/>
            <person name="Chen C."/>
            <person name="Johnson J."/>
            <person name="Rokhsar D."/>
            <person name="Baxter I."/>
            <person name="Schmutz J."/>
            <person name="Brutnell T."/>
            <person name="Kellogg E."/>
        </authorList>
    </citation>
    <scope>NUCLEOTIDE SEQUENCE [LARGE SCALE GENOMIC DNA]</scope>
</reference>
<dbReference type="Gramene" id="TKW22260">
    <property type="protein sequence ID" value="TKW22260"/>
    <property type="gene ID" value="SEVIR_4G217200v2"/>
</dbReference>
<sequence>MPVPYAPHPTSFHSYSSWDGNDPWAHTPSYFRPYHVEYAAPREPSCATQPYVENDRFEQKDRSSVQKKKRVVKQVYQMKKDGCKDKSLDLNSVSKKPINVLSTLATNGKGKEKSAIDPPSAKSEQNKLKAPKNKKKRVLLSKTEAKPSHPLELRKKGMAWVPKGSIQIQNKNDVQANGAAQLKGKKKSERQSSNMRFVPNHQNYWSLHHPFALQMSYVPMSLNSFLDMFGYPSYSYFDPWMPHGSLYHGDLSPNYYAY</sequence>
<dbReference type="EMBL" id="CM016555">
    <property type="protein sequence ID" value="TKW22260.1"/>
    <property type="molecule type" value="Genomic_DNA"/>
</dbReference>
<organism evidence="2 3">
    <name type="scientific">Setaria viridis</name>
    <name type="common">Green bristlegrass</name>
    <name type="synonym">Setaria italica subsp. viridis</name>
    <dbReference type="NCBI Taxonomy" id="4556"/>
    <lineage>
        <taxon>Eukaryota</taxon>
        <taxon>Viridiplantae</taxon>
        <taxon>Streptophyta</taxon>
        <taxon>Embryophyta</taxon>
        <taxon>Tracheophyta</taxon>
        <taxon>Spermatophyta</taxon>
        <taxon>Magnoliopsida</taxon>
        <taxon>Liliopsida</taxon>
        <taxon>Poales</taxon>
        <taxon>Poaceae</taxon>
        <taxon>PACMAD clade</taxon>
        <taxon>Panicoideae</taxon>
        <taxon>Panicodae</taxon>
        <taxon>Paniceae</taxon>
        <taxon>Cenchrinae</taxon>
        <taxon>Setaria</taxon>
    </lineage>
</organism>
<dbReference type="Proteomes" id="UP000298652">
    <property type="component" value="Chromosome 4"/>
</dbReference>
<accession>A0A4U6UZT9</accession>